<feature type="region of interest" description="Disordered" evidence="13">
    <location>
        <begin position="613"/>
        <end position="644"/>
    </location>
</feature>
<comment type="subcellular location">
    <subcellularLocation>
        <location evidence="2">Cell junction</location>
        <location evidence="2">Adherens junction</location>
    </subcellularLocation>
    <subcellularLocation>
        <location evidence="3">Cell membrane</location>
        <topology evidence="3">Multi-pass membrane protein</topology>
    </subcellularLocation>
    <subcellularLocation>
        <location evidence="1">Nucleus</location>
    </subcellularLocation>
</comment>
<keyword evidence="8" id="KW-0965">Cell junction</keyword>
<evidence type="ECO:0000256" key="13">
    <source>
        <dbReference type="SAM" id="MobiDB-lite"/>
    </source>
</evidence>
<evidence type="ECO:0000256" key="1">
    <source>
        <dbReference type="ARBA" id="ARBA00004123"/>
    </source>
</evidence>
<dbReference type="GO" id="GO:0005634">
    <property type="term" value="C:nucleus"/>
    <property type="evidence" value="ECO:0007669"/>
    <property type="project" value="UniProtKB-SubCell"/>
</dbReference>
<proteinExistence type="inferred from homology"/>
<dbReference type="InterPro" id="IPR026858">
    <property type="entry name" value="Vezatin"/>
</dbReference>
<keyword evidence="11" id="KW-0472">Membrane</keyword>
<dbReference type="PANTHER" id="PTHR15989:SF5">
    <property type="entry name" value="VEZATIN"/>
    <property type="match status" value="1"/>
</dbReference>
<keyword evidence="9" id="KW-1133">Transmembrane helix</keyword>
<feature type="non-terminal residue" evidence="15">
    <location>
        <position position="1"/>
    </location>
</feature>
<feature type="region of interest" description="Disordered" evidence="13">
    <location>
        <begin position="689"/>
        <end position="714"/>
    </location>
</feature>
<reference evidence="15" key="1">
    <citation type="journal article" date="2018" name="PLoS Negl. Trop. Dis.">
        <title>Sialome diversity of ticks revealed by RNAseq of single tick salivary glands.</title>
        <authorList>
            <person name="Perner J."/>
            <person name="Kropackova S."/>
            <person name="Kopacek P."/>
            <person name="Ribeiro J.M."/>
        </authorList>
    </citation>
    <scope>NUCLEOTIDE SEQUENCE</scope>
    <source>
        <strain evidence="15">Siblings of single egg batch collected in Ceske Budejovice</strain>
        <tissue evidence="15">Salivary glands</tissue>
    </source>
</reference>
<dbReference type="GO" id="GO:0098609">
    <property type="term" value="P:cell-cell adhesion"/>
    <property type="evidence" value="ECO:0007669"/>
    <property type="project" value="InterPro"/>
</dbReference>
<evidence type="ECO:0000259" key="14">
    <source>
        <dbReference type="Pfam" id="PF12632"/>
    </source>
</evidence>
<feature type="domain" description="Myosin-binding" evidence="14">
    <location>
        <begin position="183"/>
        <end position="415"/>
    </location>
</feature>
<dbReference type="EMBL" id="GEGO01003959">
    <property type="protein sequence ID" value="JAR91445.1"/>
    <property type="molecule type" value="Transcribed_RNA"/>
</dbReference>
<feature type="compositionally biased region" description="Acidic residues" evidence="13">
    <location>
        <begin position="702"/>
        <end position="714"/>
    </location>
</feature>
<feature type="region of interest" description="Disordered" evidence="13">
    <location>
        <begin position="521"/>
        <end position="543"/>
    </location>
</feature>
<protein>
    <recommendedName>
        <fullName evidence="5">Vezatin</fullName>
    </recommendedName>
</protein>
<evidence type="ECO:0000256" key="7">
    <source>
        <dbReference type="ARBA" id="ARBA00022692"/>
    </source>
</evidence>
<feature type="compositionally biased region" description="Basic and acidic residues" evidence="13">
    <location>
        <begin position="623"/>
        <end position="632"/>
    </location>
</feature>
<evidence type="ECO:0000256" key="6">
    <source>
        <dbReference type="ARBA" id="ARBA00022475"/>
    </source>
</evidence>
<sequence>LKRMDSIDDEIILPNSPLHAYLTDAGFSFSDLDVESLDRKDKPQGTPKNLHTSPHITIIALFVNIKHYIWHALSTSRDVLLSQLQTVDTQALLKAIINSPCLEDDDRRFLSDFSEGQQALAETKEYKVKYVACLVLTALSACAISRWLEPLPLSGIEAAVVLALCFAALVVVIKHCLVWHQEQSLCSLLDTMRNFQFKVKKCLQLIQETEVVARGFTLASHNVPVERLEMNKFLPSLDPQRQCPELRRSVFVWTRELFLFWRSVTCQVIQSVPLEGELDASSIYLAFTQPENISHELFTSNDEDLKTGTENFSLSSLKAMLYFLHVQHSEFLRRIALCMMPGVTKSLLSNAVAVAKIVNQANFECQQQLRKLNNAHQFYVSSCVPEDETEVRVSRPVRSDLQELQLTVHSLVLHLRAALKRVQAVETITESLEEETKLGAIESQISCLLAEVKAEMGSSSSCLEEAALLLDKQAGRTPPKENPVVVPSAESQSAVSVLTITEQDSPVIVDEVFEALLAEKPDVSEAEPDDDFDQSNKSSVKQREASAVMFKELRSVLVVKAKEHQEREKNALARSGVEGEHFDKLGFVVPDNECPLETDALGGALPEPHQNRLLADTTTPDRGAARKDDPRGGEGATCNPHVPFPTREVLNERAENIVTLPAGRFSLPHPSSLAFLAVDRAKQFLPMQASTFEDGISGSSSEDAELDDDDDDEN</sequence>
<keyword evidence="7" id="KW-0812">Transmembrane</keyword>
<dbReference type="GO" id="GO:0017022">
    <property type="term" value="F:myosin binding"/>
    <property type="evidence" value="ECO:0007669"/>
    <property type="project" value="InterPro"/>
</dbReference>
<evidence type="ECO:0000256" key="2">
    <source>
        <dbReference type="ARBA" id="ARBA00004536"/>
    </source>
</evidence>
<dbReference type="PANTHER" id="PTHR15989">
    <property type="entry name" value="VEZATIN"/>
    <property type="match status" value="1"/>
</dbReference>
<dbReference type="GO" id="GO:0005912">
    <property type="term" value="C:adherens junction"/>
    <property type="evidence" value="ECO:0007669"/>
    <property type="project" value="UniProtKB-SubCell"/>
</dbReference>
<evidence type="ECO:0000256" key="3">
    <source>
        <dbReference type="ARBA" id="ARBA00004651"/>
    </source>
</evidence>
<evidence type="ECO:0000256" key="11">
    <source>
        <dbReference type="ARBA" id="ARBA00023136"/>
    </source>
</evidence>
<keyword evidence="6" id="KW-1003">Cell membrane</keyword>
<evidence type="ECO:0000256" key="9">
    <source>
        <dbReference type="ARBA" id="ARBA00022989"/>
    </source>
</evidence>
<evidence type="ECO:0000256" key="10">
    <source>
        <dbReference type="ARBA" id="ARBA00023054"/>
    </source>
</evidence>
<dbReference type="InterPro" id="IPR026859">
    <property type="entry name" value="Myosin-bd"/>
</dbReference>
<evidence type="ECO:0000256" key="5">
    <source>
        <dbReference type="ARBA" id="ARBA00018125"/>
    </source>
</evidence>
<dbReference type="GO" id="GO:0005886">
    <property type="term" value="C:plasma membrane"/>
    <property type="evidence" value="ECO:0007669"/>
    <property type="project" value="UniProtKB-SubCell"/>
</dbReference>
<comment type="similarity">
    <text evidence="4">Belongs to the vezatin family.</text>
</comment>
<dbReference type="AlphaFoldDB" id="A0A147BMA2"/>
<name>A0A147BMA2_IXORI</name>
<evidence type="ECO:0000256" key="12">
    <source>
        <dbReference type="ARBA" id="ARBA00023242"/>
    </source>
</evidence>
<evidence type="ECO:0000256" key="8">
    <source>
        <dbReference type="ARBA" id="ARBA00022949"/>
    </source>
</evidence>
<keyword evidence="12" id="KW-0539">Nucleus</keyword>
<evidence type="ECO:0000313" key="15">
    <source>
        <dbReference type="EMBL" id="JAR91445.1"/>
    </source>
</evidence>
<accession>A0A147BMA2</accession>
<dbReference type="Pfam" id="PF12632">
    <property type="entry name" value="Vezatin"/>
    <property type="match status" value="1"/>
</dbReference>
<evidence type="ECO:0000256" key="4">
    <source>
        <dbReference type="ARBA" id="ARBA00007245"/>
    </source>
</evidence>
<organism evidence="15">
    <name type="scientific">Ixodes ricinus</name>
    <name type="common">Common tick</name>
    <name type="synonym">Acarus ricinus</name>
    <dbReference type="NCBI Taxonomy" id="34613"/>
    <lineage>
        <taxon>Eukaryota</taxon>
        <taxon>Metazoa</taxon>
        <taxon>Ecdysozoa</taxon>
        <taxon>Arthropoda</taxon>
        <taxon>Chelicerata</taxon>
        <taxon>Arachnida</taxon>
        <taxon>Acari</taxon>
        <taxon>Parasitiformes</taxon>
        <taxon>Ixodida</taxon>
        <taxon>Ixodoidea</taxon>
        <taxon>Ixodidae</taxon>
        <taxon>Ixodinae</taxon>
        <taxon>Ixodes</taxon>
    </lineage>
</organism>
<keyword evidence="10" id="KW-0175">Coiled coil</keyword>
<feature type="compositionally biased region" description="Acidic residues" evidence="13">
    <location>
        <begin position="524"/>
        <end position="533"/>
    </location>
</feature>